<gene>
    <name evidence="19" type="ORF">BDZ94DRAFT_1229921</name>
</gene>
<evidence type="ECO:0000313" key="20">
    <source>
        <dbReference type="Proteomes" id="UP000807353"/>
    </source>
</evidence>
<feature type="domain" description="Beta-mannosidase Ig-fold" evidence="16">
    <location>
        <begin position="883"/>
        <end position="971"/>
    </location>
</feature>
<accession>A0A9P5XV32</accession>
<dbReference type="InterPro" id="IPR008979">
    <property type="entry name" value="Galactose-bd-like_sf"/>
</dbReference>
<evidence type="ECO:0000256" key="15">
    <source>
        <dbReference type="SAM" id="SignalP"/>
    </source>
</evidence>
<dbReference type="Pfam" id="PF17753">
    <property type="entry name" value="Ig_mannosidase"/>
    <property type="match status" value="1"/>
</dbReference>
<feature type="compositionally biased region" description="Low complexity" evidence="14">
    <location>
        <begin position="233"/>
        <end position="248"/>
    </location>
</feature>
<dbReference type="Pfam" id="PF17786">
    <property type="entry name" value="Mannosidase_ig"/>
    <property type="match status" value="1"/>
</dbReference>
<comment type="catalytic activity">
    <reaction evidence="1">
        <text>Hydrolysis of terminal, non-reducing beta-D-mannose residues in beta-D-mannosides.</text>
        <dbReference type="EC" id="3.2.1.25"/>
    </reaction>
</comment>
<evidence type="ECO:0000256" key="4">
    <source>
        <dbReference type="ARBA" id="ARBA00007483"/>
    </source>
</evidence>
<reference evidence="19" key="1">
    <citation type="submission" date="2020-11" db="EMBL/GenBank/DDBJ databases">
        <authorList>
            <consortium name="DOE Joint Genome Institute"/>
            <person name="Ahrendt S."/>
            <person name="Riley R."/>
            <person name="Andreopoulos W."/>
            <person name="Labutti K."/>
            <person name="Pangilinan J."/>
            <person name="Ruiz-Duenas F.J."/>
            <person name="Barrasa J.M."/>
            <person name="Sanchez-Garcia M."/>
            <person name="Camarero S."/>
            <person name="Miyauchi S."/>
            <person name="Serrano A."/>
            <person name="Linde D."/>
            <person name="Babiker R."/>
            <person name="Drula E."/>
            <person name="Ayuso-Fernandez I."/>
            <person name="Pacheco R."/>
            <person name="Padilla G."/>
            <person name="Ferreira P."/>
            <person name="Barriuso J."/>
            <person name="Kellner H."/>
            <person name="Castanera R."/>
            <person name="Alfaro M."/>
            <person name="Ramirez L."/>
            <person name="Pisabarro A.G."/>
            <person name="Kuo A."/>
            <person name="Tritt A."/>
            <person name="Lipzen A."/>
            <person name="He G."/>
            <person name="Yan M."/>
            <person name="Ng V."/>
            <person name="Cullen D."/>
            <person name="Martin F."/>
            <person name="Rosso M.-N."/>
            <person name="Henrissat B."/>
            <person name="Hibbett D."/>
            <person name="Martinez A.T."/>
            <person name="Grigoriev I.V."/>
        </authorList>
    </citation>
    <scope>NUCLEOTIDE SEQUENCE</scope>
    <source>
        <strain evidence="19">CBS 247.69</strain>
    </source>
</reference>
<dbReference type="InterPro" id="IPR013783">
    <property type="entry name" value="Ig-like_fold"/>
</dbReference>
<dbReference type="GO" id="GO:0005576">
    <property type="term" value="C:extracellular region"/>
    <property type="evidence" value="ECO:0007669"/>
    <property type="project" value="UniProtKB-SubCell"/>
</dbReference>
<dbReference type="InterPro" id="IPR041625">
    <property type="entry name" value="Beta-mannosidase_Ig"/>
</dbReference>
<feature type="domain" description="Mannosidase Ig/CBM-like" evidence="17">
    <location>
        <begin position="788"/>
        <end position="875"/>
    </location>
</feature>
<dbReference type="InterPro" id="IPR054593">
    <property type="entry name" value="Beta-mannosidase-like_N2"/>
</dbReference>
<comment type="similarity">
    <text evidence="4">Belongs to the glycosyl hydrolase 2 family. Beta-mannosidase A subfamily.</text>
</comment>
<feature type="chain" id="PRO_5040510097" description="Beta-mannosidase A" evidence="15">
    <location>
        <begin position="21"/>
        <end position="974"/>
    </location>
</feature>
<dbReference type="InterPro" id="IPR050887">
    <property type="entry name" value="Beta-mannosidase_GH2"/>
</dbReference>
<protein>
    <recommendedName>
        <fullName evidence="7">Beta-mannosidase A</fullName>
        <ecNumber evidence="6">3.2.1.25</ecNumber>
    </recommendedName>
    <alternativeName>
        <fullName evidence="13">Mannanase A</fullName>
    </alternativeName>
</protein>
<dbReference type="Gene3D" id="3.20.20.80">
    <property type="entry name" value="Glycosidases"/>
    <property type="match status" value="1"/>
</dbReference>
<feature type="domain" description="Beta-mannosidase-like galactose-binding" evidence="18">
    <location>
        <begin position="30"/>
        <end position="215"/>
    </location>
</feature>
<evidence type="ECO:0000256" key="2">
    <source>
        <dbReference type="ARBA" id="ARBA00004613"/>
    </source>
</evidence>
<evidence type="ECO:0000256" key="7">
    <source>
        <dbReference type="ARBA" id="ARBA00021795"/>
    </source>
</evidence>
<comment type="pathway">
    <text evidence="3">Glycan metabolism; N-glycan degradation.</text>
</comment>
<dbReference type="SUPFAM" id="SSF49785">
    <property type="entry name" value="Galactose-binding domain-like"/>
    <property type="match status" value="1"/>
</dbReference>
<dbReference type="Gene3D" id="2.60.120.260">
    <property type="entry name" value="Galactose-binding domain-like"/>
    <property type="match status" value="1"/>
</dbReference>
<dbReference type="OrthoDB" id="2866996at2759"/>
<dbReference type="GO" id="GO:0006516">
    <property type="term" value="P:glycoprotein catabolic process"/>
    <property type="evidence" value="ECO:0007669"/>
    <property type="project" value="TreeGrafter"/>
</dbReference>
<keyword evidence="20" id="KW-1185">Reference proteome</keyword>
<evidence type="ECO:0000256" key="1">
    <source>
        <dbReference type="ARBA" id="ARBA00000829"/>
    </source>
</evidence>
<evidence type="ECO:0000256" key="3">
    <source>
        <dbReference type="ARBA" id="ARBA00004740"/>
    </source>
</evidence>
<evidence type="ECO:0000259" key="18">
    <source>
        <dbReference type="Pfam" id="PF22666"/>
    </source>
</evidence>
<sequence>MFRTHVHYLVLLAASSVAIAALFDLSQLQWTLKNQNGSIQIPASGPPSQAHLDLLAAGIITEPLLGINDFTERWVVEENWTYTADLTPFTNLLKSKNPQSTLLLFYGIDTIANITFRGHPIAWVNNQFQQYTFDVSNIVSSPKTKDNNLTVAFESAWFYGLNVTARPDAEFFPGGSGVRTSDNFEYPGVRQWIRKVASDFGWDWGPAFVPSGIYKPAYLVTLSGSQNNGSSHTSTPPISPDGPSSDDSVTGSVFVNELSVDIYKAGQSFAVPPSQTADWVVNVTLALRSATPLSSSTLTLSFPELNLTSKPFHFPNIPVAMKDSFWIGTTWTIPDTIPQRWYPHNLGTPKLYNLTVDLRRSGGGHAAGNLLSFTTTTGFRTIELIQSPYTQEDVEQRGITPGDNWHFEINGKAFYSLGTNIIPFDPFYARTTTDQVRWVLESAVRSGQNMLRIWGGGTYQPSDSSVAGGVYDFYSICDELGILAWSELIFSDSLYPINDFLLESIEPEVRQNVRRVNRHPSNVQWAGGNEIEGIITAANQSLANGTHYLNEYVTLFQDFLQGIVASETRSVPYTDCSTTKGVLSLDPYVLRFDNGTAGEIYGNGERYNYDASQAFNYSTFPVTRFMNEFGFHSMPSFYSWEEVLTSPEDFSFNSTVVMSRDHHPPAGSLTFPNQNAPQGQFQMTAAVEMWLPTPSTTDTNQTFAQWCWSTQIFHTMTMVSQVAWYRHGAGQGENNLGALVWQLNDIWQGVSWSSIEYSGRWKVLHYGLTGVFSPVAIYPFWTPENETFQALVISDRWEEVQGSAQLTWYDWLGTPLNTTTHDFTVPTLNNSLVFGATGLDSLLPQGKNASDVWLLLNLTAEVNNRTITNEQYFTPVSLAEATLVDPRIEVARREDLSFTLSAKGGVAPWTWIDHPAGTIGIFVDNTTGLPSNGFYLIPGMDRTLNFVLNPALSRIATPNPDQFVVRSLWNNTHL</sequence>
<keyword evidence="11" id="KW-0325">Glycoprotein</keyword>
<keyword evidence="8" id="KW-0964">Secreted</keyword>
<evidence type="ECO:0000259" key="17">
    <source>
        <dbReference type="Pfam" id="PF17786"/>
    </source>
</evidence>
<feature type="signal peptide" evidence="15">
    <location>
        <begin position="1"/>
        <end position="20"/>
    </location>
</feature>
<organism evidence="19 20">
    <name type="scientific">Collybia nuda</name>
    <dbReference type="NCBI Taxonomy" id="64659"/>
    <lineage>
        <taxon>Eukaryota</taxon>
        <taxon>Fungi</taxon>
        <taxon>Dikarya</taxon>
        <taxon>Basidiomycota</taxon>
        <taxon>Agaricomycotina</taxon>
        <taxon>Agaricomycetes</taxon>
        <taxon>Agaricomycetidae</taxon>
        <taxon>Agaricales</taxon>
        <taxon>Tricholomatineae</taxon>
        <taxon>Clitocybaceae</taxon>
        <taxon>Collybia</taxon>
    </lineage>
</organism>
<comment type="caution">
    <text evidence="19">The sequence shown here is derived from an EMBL/GenBank/DDBJ whole genome shotgun (WGS) entry which is preliminary data.</text>
</comment>
<dbReference type="Pfam" id="PF22666">
    <property type="entry name" value="Glyco_hydro_2_N2"/>
    <property type="match status" value="1"/>
</dbReference>
<evidence type="ECO:0000256" key="11">
    <source>
        <dbReference type="ARBA" id="ARBA00023180"/>
    </source>
</evidence>
<evidence type="ECO:0000256" key="14">
    <source>
        <dbReference type="SAM" id="MobiDB-lite"/>
    </source>
</evidence>
<evidence type="ECO:0000259" key="16">
    <source>
        <dbReference type="Pfam" id="PF17753"/>
    </source>
</evidence>
<keyword evidence="10 19" id="KW-0378">Hydrolase</keyword>
<dbReference type="InterPro" id="IPR017853">
    <property type="entry name" value="GH"/>
</dbReference>
<proteinExistence type="inferred from homology"/>
<name>A0A9P5XV32_9AGAR</name>
<evidence type="ECO:0000256" key="10">
    <source>
        <dbReference type="ARBA" id="ARBA00022801"/>
    </source>
</evidence>
<dbReference type="InterPro" id="IPR041447">
    <property type="entry name" value="Mannosidase_ig"/>
</dbReference>
<evidence type="ECO:0000256" key="6">
    <source>
        <dbReference type="ARBA" id="ARBA00012754"/>
    </source>
</evidence>
<keyword evidence="9 15" id="KW-0732">Signal</keyword>
<dbReference type="PANTHER" id="PTHR43730">
    <property type="entry name" value="BETA-MANNOSIDASE"/>
    <property type="match status" value="1"/>
</dbReference>
<dbReference type="GO" id="GO:0004567">
    <property type="term" value="F:beta-mannosidase activity"/>
    <property type="evidence" value="ECO:0007669"/>
    <property type="project" value="UniProtKB-EC"/>
</dbReference>
<evidence type="ECO:0000313" key="19">
    <source>
        <dbReference type="EMBL" id="KAF9456251.1"/>
    </source>
</evidence>
<evidence type="ECO:0000256" key="12">
    <source>
        <dbReference type="ARBA" id="ARBA00023295"/>
    </source>
</evidence>
<dbReference type="EMBL" id="MU150442">
    <property type="protein sequence ID" value="KAF9456251.1"/>
    <property type="molecule type" value="Genomic_DNA"/>
</dbReference>
<dbReference type="AlphaFoldDB" id="A0A9P5XV32"/>
<evidence type="ECO:0000256" key="9">
    <source>
        <dbReference type="ARBA" id="ARBA00022729"/>
    </source>
</evidence>
<dbReference type="SUPFAM" id="SSF49303">
    <property type="entry name" value="beta-Galactosidase/glucuronidase domain"/>
    <property type="match status" value="1"/>
</dbReference>
<evidence type="ECO:0000256" key="8">
    <source>
        <dbReference type="ARBA" id="ARBA00022525"/>
    </source>
</evidence>
<comment type="subunit">
    <text evidence="5">Homodimer.</text>
</comment>
<comment type="subcellular location">
    <subcellularLocation>
        <location evidence="2">Secreted</location>
    </subcellularLocation>
</comment>
<dbReference type="PANTHER" id="PTHR43730:SF5">
    <property type="entry name" value="BETA-MANNOSIDASE A"/>
    <property type="match status" value="1"/>
</dbReference>
<keyword evidence="12" id="KW-0326">Glycosidase</keyword>
<dbReference type="EC" id="3.2.1.25" evidence="6"/>
<dbReference type="InterPro" id="IPR036156">
    <property type="entry name" value="Beta-gal/glucu_dom_sf"/>
</dbReference>
<evidence type="ECO:0000256" key="13">
    <source>
        <dbReference type="ARBA" id="ARBA00031061"/>
    </source>
</evidence>
<dbReference type="Gene3D" id="2.60.40.10">
    <property type="entry name" value="Immunoglobulins"/>
    <property type="match status" value="3"/>
</dbReference>
<dbReference type="SUPFAM" id="SSF51445">
    <property type="entry name" value="(Trans)glycosidases"/>
    <property type="match status" value="1"/>
</dbReference>
<dbReference type="Proteomes" id="UP000807353">
    <property type="component" value="Unassembled WGS sequence"/>
</dbReference>
<evidence type="ECO:0000256" key="5">
    <source>
        <dbReference type="ARBA" id="ARBA00011738"/>
    </source>
</evidence>
<feature type="region of interest" description="Disordered" evidence="14">
    <location>
        <begin position="226"/>
        <end position="248"/>
    </location>
</feature>